<proteinExistence type="predicted"/>
<organism evidence="2 3">
    <name type="scientific">Obba rivulosa</name>
    <dbReference type="NCBI Taxonomy" id="1052685"/>
    <lineage>
        <taxon>Eukaryota</taxon>
        <taxon>Fungi</taxon>
        <taxon>Dikarya</taxon>
        <taxon>Basidiomycota</taxon>
        <taxon>Agaricomycotina</taxon>
        <taxon>Agaricomycetes</taxon>
        <taxon>Polyporales</taxon>
        <taxon>Gelatoporiaceae</taxon>
        <taxon>Obba</taxon>
    </lineage>
</organism>
<dbReference type="Proteomes" id="UP000250043">
    <property type="component" value="Unassembled WGS sequence"/>
</dbReference>
<dbReference type="AlphaFoldDB" id="A0A8E2AVW7"/>
<feature type="region of interest" description="Disordered" evidence="1">
    <location>
        <begin position="76"/>
        <end position="101"/>
    </location>
</feature>
<evidence type="ECO:0000313" key="2">
    <source>
        <dbReference type="EMBL" id="OCH89270.1"/>
    </source>
</evidence>
<name>A0A8E2AVW7_9APHY</name>
<keyword evidence="3" id="KW-1185">Reference proteome</keyword>
<protein>
    <submittedName>
        <fullName evidence="2">Uncharacterized protein</fullName>
    </submittedName>
</protein>
<sequence length="101" mass="10885">MEQACTCRDCVARTTTTAGPLDRRKLGHVCRLTPSLILTPPLKASTSHVPSGALHLVGAPPPPPCSFYAQRTSFSVPNPGRRPARARAASRVRCISHSTRR</sequence>
<accession>A0A8E2AVW7</accession>
<evidence type="ECO:0000313" key="3">
    <source>
        <dbReference type="Proteomes" id="UP000250043"/>
    </source>
</evidence>
<reference evidence="2 3" key="1">
    <citation type="submission" date="2016-07" db="EMBL/GenBank/DDBJ databases">
        <title>Draft genome of the white-rot fungus Obba rivulosa 3A-2.</title>
        <authorList>
            <consortium name="DOE Joint Genome Institute"/>
            <person name="Miettinen O."/>
            <person name="Riley R."/>
            <person name="Acob R."/>
            <person name="Barry K."/>
            <person name="Cullen D."/>
            <person name="De Vries R."/>
            <person name="Hainaut M."/>
            <person name="Hatakka A."/>
            <person name="Henrissat B."/>
            <person name="Hilden K."/>
            <person name="Kuo R."/>
            <person name="Labutti K."/>
            <person name="Lipzen A."/>
            <person name="Makela M.R."/>
            <person name="Sandor L."/>
            <person name="Spatafora J.W."/>
            <person name="Grigoriev I.V."/>
            <person name="Hibbett D.S."/>
        </authorList>
    </citation>
    <scope>NUCLEOTIDE SEQUENCE [LARGE SCALE GENOMIC DNA]</scope>
    <source>
        <strain evidence="2 3">3A-2</strain>
    </source>
</reference>
<dbReference type="EMBL" id="KV722431">
    <property type="protein sequence ID" value="OCH89270.1"/>
    <property type="molecule type" value="Genomic_DNA"/>
</dbReference>
<evidence type="ECO:0000256" key="1">
    <source>
        <dbReference type="SAM" id="MobiDB-lite"/>
    </source>
</evidence>
<gene>
    <name evidence="2" type="ORF">OBBRIDRAFT_32366</name>
</gene>